<keyword evidence="2" id="KW-1185">Reference proteome</keyword>
<gene>
    <name evidence="1" type="ORF">MCOR_20378</name>
</gene>
<accession>A0A6J8BR45</accession>
<evidence type="ECO:0000313" key="2">
    <source>
        <dbReference type="Proteomes" id="UP000507470"/>
    </source>
</evidence>
<sequence length="223" mass="25629">MTNVIKYCVVEGFFSLELNEELASLKISEVDKINKPLRVNNVLRNFKVHQSAAQTWCFARFLPLLVGHKVPLNDRKWESFLLLRDMLFCVCALALDPGHLLSMADVINEFHECYRTCVPDVTVKPKFHYTLHYPSMIKQFGPLLHLQTLRFEAKHNYFKELGYRSKNRKNMRKALAERHHYYMSSDNTGGKFLSSGDCDSTGGSTVPLALLDNEFQRLLAGVV</sequence>
<organism evidence="1 2">
    <name type="scientific">Mytilus coruscus</name>
    <name type="common">Sea mussel</name>
    <dbReference type="NCBI Taxonomy" id="42192"/>
    <lineage>
        <taxon>Eukaryota</taxon>
        <taxon>Metazoa</taxon>
        <taxon>Spiralia</taxon>
        <taxon>Lophotrochozoa</taxon>
        <taxon>Mollusca</taxon>
        <taxon>Bivalvia</taxon>
        <taxon>Autobranchia</taxon>
        <taxon>Pteriomorphia</taxon>
        <taxon>Mytilida</taxon>
        <taxon>Mytiloidea</taxon>
        <taxon>Mytilidae</taxon>
        <taxon>Mytilinae</taxon>
        <taxon>Mytilus</taxon>
    </lineage>
</organism>
<name>A0A6J8BR45_MYTCO</name>
<dbReference type="Proteomes" id="UP000507470">
    <property type="component" value="Unassembled WGS sequence"/>
</dbReference>
<dbReference type="EMBL" id="CACVKT020003644">
    <property type="protein sequence ID" value="CAC5384767.1"/>
    <property type="molecule type" value="Genomic_DNA"/>
</dbReference>
<dbReference type="OrthoDB" id="6157941at2759"/>
<proteinExistence type="predicted"/>
<evidence type="ECO:0000313" key="1">
    <source>
        <dbReference type="EMBL" id="CAC5384767.1"/>
    </source>
</evidence>
<dbReference type="AlphaFoldDB" id="A0A6J8BR45"/>
<reference evidence="1 2" key="1">
    <citation type="submission" date="2020-06" db="EMBL/GenBank/DDBJ databases">
        <authorList>
            <person name="Li R."/>
            <person name="Bekaert M."/>
        </authorList>
    </citation>
    <scope>NUCLEOTIDE SEQUENCE [LARGE SCALE GENOMIC DNA]</scope>
    <source>
        <strain evidence="2">wild</strain>
    </source>
</reference>
<protein>
    <submittedName>
        <fullName evidence="1">Uncharacterized protein</fullName>
    </submittedName>
</protein>